<organism evidence="8 9">
    <name type="scientific">Isoptericola sediminis</name>
    <dbReference type="NCBI Taxonomy" id="2733572"/>
    <lineage>
        <taxon>Bacteria</taxon>
        <taxon>Bacillati</taxon>
        <taxon>Actinomycetota</taxon>
        <taxon>Actinomycetes</taxon>
        <taxon>Micrococcales</taxon>
        <taxon>Promicromonosporaceae</taxon>
        <taxon>Isoptericola</taxon>
    </lineage>
</organism>
<dbReference type="PROSITE" id="PS51160">
    <property type="entry name" value="ACYLPHOSPHATASE_3"/>
    <property type="match status" value="1"/>
</dbReference>
<dbReference type="InterPro" id="IPR017968">
    <property type="entry name" value="Acylphosphatase_CS"/>
</dbReference>
<dbReference type="Proteomes" id="UP000557204">
    <property type="component" value="Unassembled WGS sequence"/>
</dbReference>
<gene>
    <name evidence="8" type="ORF">HLI28_01655</name>
</gene>
<evidence type="ECO:0000256" key="6">
    <source>
        <dbReference type="RuleBase" id="RU004168"/>
    </source>
</evidence>
<dbReference type="PANTHER" id="PTHR47268:SF4">
    <property type="entry name" value="ACYLPHOSPHATASE"/>
    <property type="match status" value="1"/>
</dbReference>
<dbReference type="Pfam" id="PF00708">
    <property type="entry name" value="Acylphosphatase"/>
    <property type="match status" value="1"/>
</dbReference>
<evidence type="ECO:0000259" key="7">
    <source>
        <dbReference type="PROSITE" id="PS51160"/>
    </source>
</evidence>
<dbReference type="InterPro" id="IPR036046">
    <property type="entry name" value="Acylphosphatase-like_dom_sf"/>
</dbReference>
<comment type="caution">
    <text evidence="8">The sequence shown here is derived from an EMBL/GenBank/DDBJ whole genome shotgun (WGS) entry which is preliminary data.</text>
</comment>
<evidence type="ECO:0000313" key="8">
    <source>
        <dbReference type="EMBL" id="NNU26250.1"/>
    </source>
</evidence>
<proteinExistence type="inferred from homology"/>
<dbReference type="AlphaFoldDB" id="A0A849K1V5"/>
<dbReference type="GO" id="GO:0003998">
    <property type="term" value="F:acylphosphatase activity"/>
    <property type="evidence" value="ECO:0007669"/>
    <property type="project" value="UniProtKB-EC"/>
</dbReference>
<protein>
    <recommendedName>
        <fullName evidence="3 5">acylphosphatase</fullName>
        <ecNumber evidence="2 5">3.6.1.7</ecNumber>
    </recommendedName>
</protein>
<evidence type="ECO:0000256" key="4">
    <source>
        <dbReference type="ARBA" id="ARBA00047645"/>
    </source>
</evidence>
<dbReference type="InterPro" id="IPR001792">
    <property type="entry name" value="Acylphosphatase-like_dom"/>
</dbReference>
<dbReference type="EC" id="3.6.1.7" evidence="2 5"/>
<keyword evidence="5" id="KW-0378">Hydrolase</keyword>
<dbReference type="EMBL" id="JABFAJ010000003">
    <property type="protein sequence ID" value="NNU26250.1"/>
    <property type="molecule type" value="Genomic_DNA"/>
</dbReference>
<evidence type="ECO:0000313" key="9">
    <source>
        <dbReference type="Proteomes" id="UP000557204"/>
    </source>
</evidence>
<evidence type="ECO:0000256" key="2">
    <source>
        <dbReference type="ARBA" id="ARBA00012150"/>
    </source>
</evidence>
<accession>A0A849K1V5</accession>
<evidence type="ECO:0000256" key="3">
    <source>
        <dbReference type="ARBA" id="ARBA00015991"/>
    </source>
</evidence>
<dbReference type="SUPFAM" id="SSF54975">
    <property type="entry name" value="Acylphosphatase/BLUF domain-like"/>
    <property type="match status" value="1"/>
</dbReference>
<feature type="active site" evidence="5">
    <location>
        <position position="37"/>
    </location>
</feature>
<reference evidence="8 9" key="1">
    <citation type="submission" date="2020-05" db="EMBL/GenBank/DDBJ databases">
        <title>Genome sequence of Isoptericola sp. JC619 isolated from Chilika lagoon, India.</title>
        <authorList>
            <person name="Kumar D."/>
            <person name="Appam K."/>
            <person name="Gandham S."/>
            <person name="Uppada J."/>
            <person name="Sasikala C."/>
            <person name="Venkata Ramana C."/>
        </authorList>
    </citation>
    <scope>NUCLEOTIDE SEQUENCE [LARGE SCALE GENOMIC DNA]</scope>
    <source>
        <strain evidence="8 9">JC619</strain>
    </source>
</reference>
<feature type="active site" evidence="5">
    <location>
        <position position="19"/>
    </location>
</feature>
<comment type="catalytic activity">
    <reaction evidence="4 5">
        <text>an acyl phosphate + H2O = a carboxylate + phosphate + H(+)</text>
        <dbReference type="Rhea" id="RHEA:14965"/>
        <dbReference type="ChEBI" id="CHEBI:15377"/>
        <dbReference type="ChEBI" id="CHEBI:15378"/>
        <dbReference type="ChEBI" id="CHEBI:29067"/>
        <dbReference type="ChEBI" id="CHEBI:43474"/>
        <dbReference type="ChEBI" id="CHEBI:59918"/>
        <dbReference type="EC" id="3.6.1.7"/>
    </reaction>
</comment>
<keyword evidence="9" id="KW-1185">Reference proteome</keyword>
<evidence type="ECO:0000256" key="5">
    <source>
        <dbReference type="PROSITE-ProRule" id="PRU00520"/>
    </source>
</evidence>
<feature type="domain" description="Acylphosphatase-like" evidence="7">
    <location>
        <begin position="4"/>
        <end position="89"/>
    </location>
</feature>
<dbReference type="Gene3D" id="3.30.70.100">
    <property type="match status" value="1"/>
</dbReference>
<evidence type="ECO:0000256" key="1">
    <source>
        <dbReference type="ARBA" id="ARBA00005614"/>
    </source>
</evidence>
<sequence>MTTRLRAVVHGRVQGVGFRDATARVAERAGVAGQVANLPDGTVEVELEGDEGAVGSVVEYLHHGPPAAAVSSVRVTDLEPRGDTVFRIR</sequence>
<dbReference type="PROSITE" id="PS00150">
    <property type="entry name" value="ACYLPHOSPHATASE_1"/>
    <property type="match status" value="1"/>
</dbReference>
<name>A0A849K1V5_9MICO</name>
<dbReference type="PANTHER" id="PTHR47268">
    <property type="entry name" value="ACYLPHOSPHATASE"/>
    <property type="match status" value="1"/>
</dbReference>
<dbReference type="InterPro" id="IPR020456">
    <property type="entry name" value="Acylphosphatase"/>
</dbReference>
<comment type="similarity">
    <text evidence="1 6">Belongs to the acylphosphatase family.</text>
</comment>
<dbReference type="RefSeq" id="WP_171245754.1">
    <property type="nucleotide sequence ID" value="NZ_JABFAJ010000003.1"/>
</dbReference>